<dbReference type="PANTHER" id="PTHR30349:SF64">
    <property type="entry name" value="PROPHAGE INTEGRASE INTD-RELATED"/>
    <property type="match status" value="1"/>
</dbReference>
<dbReference type="GO" id="GO:0006310">
    <property type="term" value="P:DNA recombination"/>
    <property type="evidence" value="ECO:0007669"/>
    <property type="project" value="UniProtKB-KW"/>
</dbReference>
<dbReference type="SUPFAM" id="SSF56349">
    <property type="entry name" value="DNA breaking-rejoining enzymes"/>
    <property type="match status" value="1"/>
</dbReference>
<dbReference type="InterPro" id="IPR050090">
    <property type="entry name" value="Tyrosine_recombinase_XerCD"/>
</dbReference>
<name>A0A7K0GNV1_PARDI</name>
<accession>A0A7K0GNV1</accession>
<feature type="domain" description="Tyr recombinase" evidence="5">
    <location>
        <begin position="104"/>
        <end position="250"/>
    </location>
</feature>
<sequence>MNTHDQARFESLYSTYITELKLQGKSDKTIDCYARCLRQAAVFFDTCPDNLSTDELKRYFLFLVENKSWSAVKIARNAIQFCYKHVLHRPWTWVDIVKPPKIQVVQDVLSPTEVALIINATRKLSYQTYYLVTYSLGLRLSEAINLKVSDIDSHLMRVHLRYTKSKKDRFVPLSQATLFALRQYWCTHKHPELIFPGGKPPFLRNGHSLVMDKGGVQKAIKLIAKEIGISKNVHVHTLRHSIATHMLERG</sequence>
<dbReference type="Proteomes" id="UP000463337">
    <property type="component" value="Unassembled WGS sequence"/>
</dbReference>
<keyword evidence="2" id="KW-0229">DNA integration</keyword>
<dbReference type="EMBL" id="WKLT01000194">
    <property type="protein sequence ID" value="MRY60839.1"/>
    <property type="molecule type" value="Genomic_DNA"/>
</dbReference>
<reference evidence="6 7" key="1">
    <citation type="journal article" date="2019" name="Nat. Med.">
        <title>A library of human gut bacterial isolates paired with longitudinal multiomics data enables mechanistic microbiome research.</title>
        <authorList>
            <person name="Poyet M."/>
            <person name="Groussin M."/>
            <person name="Gibbons S.M."/>
            <person name="Avila-Pacheco J."/>
            <person name="Jiang X."/>
            <person name="Kearney S.M."/>
            <person name="Perrotta A.R."/>
            <person name="Berdy B."/>
            <person name="Zhao S."/>
            <person name="Lieberman T.D."/>
            <person name="Swanson P.K."/>
            <person name="Smith M."/>
            <person name="Roesemann S."/>
            <person name="Alexander J.E."/>
            <person name="Rich S.A."/>
            <person name="Livny J."/>
            <person name="Vlamakis H."/>
            <person name="Clish C."/>
            <person name="Bullock K."/>
            <person name="Deik A."/>
            <person name="Scott J."/>
            <person name="Pierce K.A."/>
            <person name="Xavier R.J."/>
            <person name="Alm E.J."/>
        </authorList>
    </citation>
    <scope>NUCLEOTIDE SEQUENCE [LARGE SCALE GENOMIC DNA]</scope>
    <source>
        <strain evidence="6 7">BIOML-A41</strain>
    </source>
</reference>
<dbReference type="PANTHER" id="PTHR30349">
    <property type="entry name" value="PHAGE INTEGRASE-RELATED"/>
    <property type="match status" value="1"/>
</dbReference>
<evidence type="ECO:0000256" key="2">
    <source>
        <dbReference type="ARBA" id="ARBA00022908"/>
    </source>
</evidence>
<dbReference type="InterPro" id="IPR004107">
    <property type="entry name" value="Integrase_SAM-like_N"/>
</dbReference>
<evidence type="ECO:0000259" key="5">
    <source>
        <dbReference type="PROSITE" id="PS51898"/>
    </source>
</evidence>
<evidence type="ECO:0000256" key="4">
    <source>
        <dbReference type="ARBA" id="ARBA00023172"/>
    </source>
</evidence>
<dbReference type="InterPro" id="IPR011010">
    <property type="entry name" value="DNA_brk_join_enz"/>
</dbReference>
<dbReference type="InterPro" id="IPR010998">
    <property type="entry name" value="Integrase_recombinase_N"/>
</dbReference>
<dbReference type="InterPro" id="IPR013762">
    <property type="entry name" value="Integrase-like_cat_sf"/>
</dbReference>
<dbReference type="GO" id="GO:0015074">
    <property type="term" value="P:DNA integration"/>
    <property type="evidence" value="ECO:0007669"/>
    <property type="project" value="UniProtKB-KW"/>
</dbReference>
<evidence type="ECO:0000256" key="3">
    <source>
        <dbReference type="ARBA" id="ARBA00023125"/>
    </source>
</evidence>
<evidence type="ECO:0000256" key="1">
    <source>
        <dbReference type="ARBA" id="ARBA00008857"/>
    </source>
</evidence>
<dbReference type="InterPro" id="IPR002104">
    <property type="entry name" value="Integrase_catalytic"/>
</dbReference>
<evidence type="ECO:0000313" key="6">
    <source>
        <dbReference type="EMBL" id="MRY60839.1"/>
    </source>
</evidence>
<keyword evidence="4" id="KW-0233">DNA recombination</keyword>
<organism evidence="6 7">
    <name type="scientific">Parabacteroides distasonis</name>
    <dbReference type="NCBI Taxonomy" id="823"/>
    <lineage>
        <taxon>Bacteria</taxon>
        <taxon>Pseudomonadati</taxon>
        <taxon>Bacteroidota</taxon>
        <taxon>Bacteroidia</taxon>
        <taxon>Bacteroidales</taxon>
        <taxon>Tannerellaceae</taxon>
        <taxon>Parabacteroides</taxon>
    </lineage>
</organism>
<dbReference type="Gene3D" id="1.10.443.10">
    <property type="entry name" value="Intergrase catalytic core"/>
    <property type="match status" value="1"/>
</dbReference>
<dbReference type="PROSITE" id="PS51898">
    <property type="entry name" value="TYR_RECOMBINASE"/>
    <property type="match status" value="1"/>
</dbReference>
<dbReference type="Gene3D" id="1.10.150.130">
    <property type="match status" value="1"/>
</dbReference>
<dbReference type="AlphaFoldDB" id="A0A7K0GNV1"/>
<keyword evidence="3" id="KW-0238">DNA-binding</keyword>
<protein>
    <submittedName>
        <fullName evidence="6">Tyrosine-type recombinase/integrase</fullName>
    </submittedName>
</protein>
<feature type="non-terminal residue" evidence="6">
    <location>
        <position position="250"/>
    </location>
</feature>
<comment type="caution">
    <text evidence="6">The sequence shown here is derived from an EMBL/GenBank/DDBJ whole genome shotgun (WGS) entry which is preliminary data.</text>
</comment>
<dbReference type="Pfam" id="PF00589">
    <property type="entry name" value="Phage_integrase"/>
    <property type="match status" value="1"/>
</dbReference>
<gene>
    <name evidence="6" type="ORF">GKD59_23795</name>
</gene>
<dbReference type="Pfam" id="PF13495">
    <property type="entry name" value="Phage_int_SAM_4"/>
    <property type="match status" value="1"/>
</dbReference>
<proteinExistence type="inferred from homology"/>
<comment type="similarity">
    <text evidence="1">Belongs to the 'phage' integrase family.</text>
</comment>
<dbReference type="GO" id="GO:0003677">
    <property type="term" value="F:DNA binding"/>
    <property type="evidence" value="ECO:0007669"/>
    <property type="project" value="UniProtKB-KW"/>
</dbReference>
<evidence type="ECO:0000313" key="7">
    <source>
        <dbReference type="Proteomes" id="UP000463337"/>
    </source>
</evidence>